<reference evidence="2 3" key="1">
    <citation type="submission" date="2015-03" db="EMBL/GenBank/DDBJ databases">
        <title>Draft genome of the nematode, Opisthorchis viverrini.</title>
        <authorList>
            <person name="Mitreva M."/>
        </authorList>
    </citation>
    <scope>NUCLEOTIDE SEQUENCE [LARGE SCALE GENOMIC DNA]</scope>
    <source>
        <strain evidence="2">Khon Kaen</strain>
    </source>
</reference>
<dbReference type="PANTHER" id="PTHR23324">
    <property type="entry name" value="SEC14 RELATED PROTEIN"/>
    <property type="match status" value="1"/>
</dbReference>
<dbReference type="AlphaFoldDB" id="A0A1S8WXU0"/>
<dbReference type="InterPro" id="IPR036865">
    <property type="entry name" value="CRAL-TRIO_dom_sf"/>
</dbReference>
<dbReference type="Proteomes" id="UP000243686">
    <property type="component" value="Unassembled WGS sequence"/>
</dbReference>
<dbReference type="InterPro" id="IPR051064">
    <property type="entry name" value="SEC14/CRAL-TRIO_domain"/>
</dbReference>
<dbReference type="SUPFAM" id="SSF52087">
    <property type="entry name" value="CRAL/TRIO domain"/>
    <property type="match status" value="1"/>
</dbReference>
<evidence type="ECO:0000259" key="1">
    <source>
        <dbReference type="PROSITE" id="PS50191"/>
    </source>
</evidence>
<name>A0A1S8WXU0_OPIVI</name>
<sequence>MDMQGLGLKHLSPSWLSLVGEAVTVIESNYPEVLGACFVINAPPLFSRLYSLVKPLLSKATQEKVQVLDSNYPETLLQHCDAESLPAVYGGSLIDPDGDPSCPSRICWAGPVPDSQINQSKQPHAPPPVIRVALSRSASAQSLGSSEQFSVVEVARGGQRDIPVGFLPGLQFGQAKGGTSKWLEAVGTSSVMLAGEEQVICGMLETFEESWRDCGKILP</sequence>
<gene>
    <name evidence="2" type="ORF">X801_04861</name>
</gene>
<dbReference type="Pfam" id="PF00650">
    <property type="entry name" value="CRAL_TRIO"/>
    <property type="match status" value="1"/>
</dbReference>
<feature type="domain" description="CRAL-TRIO" evidence="1">
    <location>
        <begin position="1"/>
        <end position="97"/>
    </location>
</feature>
<accession>A0A1S8WXU0</accession>
<dbReference type="PROSITE" id="PS50191">
    <property type="entry name" value="CRAL_TRIO"/>
    <property type="match status" value="1"/>
</dbReference>
<organism evidence="2 3">
    <name type="scientific">Opisthorchis viverrini</name>
    <name type="common">Southeast Asian liver fluke</name>
    <dbReference type="NCBI Taxonomy" id="6198"/>
    <lineage>
        <taxon>Eukaryota</taxon>
        <taxon>Metazoa</taxon>
        <taxon>Spiralia</taxon>
        <taxon>Lophotrochozoa</taxon>
        <taxon>Platyhelminthes</taxon>
        <taxon>Trematoda</taxon>
        <taxon>Digenea</taxon>
        <taxon>Opisthorchiida</taxon>
        <taxon>Opisthorchiata</taxon>
        <taxon>Opisthorchiidae</taxon>
        <taxon>Opisthorchis</taxon>
    </lineage>
</organism>
<evidence type="ECO:0000313" key="3">
    <source>
        <dbReference type="Proteomes" id="UP000243686"/>
    </source>
</evidence>
<keyword evidence="3" id="KW-1185">Reference proteome</keyword>
<feature type="non-terminal residue" evidence="2">
    <location>
        <position position="219"/>
    </location>
</feature>
<dbReference type="EMBL" id="KV893456">
    <property type="protein sequence ID" value="OON19276.1"/>
    <property type="molecule type" value="Genomic_DNA"/>
</dbReference>
<evidence type="ECO:0000313" key="2">
    <source>
        <dbReference type="EMBL" id="OON19276.1"/>
    </source>
</evidence>
<dbReference type="InterPro" id="IPR001251">
    <property type="entry name" value="CRAL-TRIO_dom"/>
</dbReference>
<dbReference type="CDD" id="cd00170">
    <property type="entry name" value="SEC14"/>
    <property type="match status" value="1"/>
</dbReference>
<dbReference type="Gene3D" id="3.40.525.10">
    <property type="entry name" value="CRAL-TRIO lipid binding domain"/>
    <property type="match status" value="1"/>
</dbReference>
<proteinExistence type="predicted"/>
<protein>
    <submittedName>
        <fullName evidence="2">CRAL/TRIO domain protein</fullName>
    </submittedName>
</protein>
<dbReference type="GO" id="GO:0005737">
    <property type="term" value="C:cytoplasm"/>
    <property type="evidence" value="ECO:0007669"/>
    <property type="project" value="TreeGrafter"/>
</dbReference>
<dbReference type="PANTHER" id="PTHR23324:SF83">
    <property type="entry name" value="SEC14-LIKE PROTEIN 2"/>
    <property type="match status" value="1"/>
</dbReference>